<feature type="compositionally biased region" description="Polar residues" evidence="4">
    <location>
        <begin position="179"/>
        <end position="204"/>
    </location>
</feature>
<feature type="domain" description="Lunapark zinc ribbon" evidence="5">
    <location>
        <begin position="301"/>
        <end position="351"/>
    </location>
</feature>
<comment type="function">
    <text evidence="2">Plays a role in determining ER morphology.</text>
</comment>
<feature type="transmembrane region" description="Helical" evidence="2">
    <location>
        <begin position="110"/>
        <end position="132"/>
    </location>
</feature>
<feature type="region of interest" description="Disordered" evidence="4">
    <location>
        <begin position="364"/>
        <end position="431"/>
    </location>
</feature>
<evidence type="ECO:0000313" key="7">
    <source>
        <dbReference type="Proteomes" id="UP001151699"/>
    </source>
</evidence>
<comment type="similarity">
    <text evidence="1 2">Belongs to the lunapark family.</text>
</comment>
<feature type="region of interest" description="Disordered" evidence="4">
    <location>
        <begin position="254"/>
        <end position="277"/>
    </location>
</feature>
<dbReference type="AlphaFoldDB" id="A0A9Q0N406"/>
<organism evidence="6 7">
    <name type="scientific">Pseudolycoriella hygida</name>
    <dbReference type="NCBI Taxonomy" id="35572"/>
    <lineage>
        <taxon>Eukaryota</taxon>
        <taxon>Metazoa</taxon>
        <taxon>Ecdysozoa</taxon>
        <taxon>Arthropoda</taxon>
        <taxon>Hexapoda</taxon>
        <taxon>Insecta</taxon>
        <taxon>Pterygota</taxon>
        <taxon>Neoptera</taxon>
        <taxon>Endopterygota</taxon>
        <taxon>Diptera</taxon>
        <taxon>Nematocera</taxon>
        <taxon>Sciaroidea</taxon>
        <taxon>Sciaridae</taxon>
        <taxon>Pseudolycoriella</taxon>
    </lineage>
</organism>
<dbReference type="PANTHER" id="PTHR22166:SF12">
    <property type="entry name" value="ENDOPLASMIC RETICULUM JUNCTION FORMATION PROTEIN LUNAPARK"/>
    <property type="match status" value="1"/>
</dbReference>
<accession>A0A9Q0N406</accession>
<sequence>MGIFLAKFRKQKTTFQILEKLEDDIKEAEALTISTKEKQRRFIKQKTTFQILEKLEDDIKEAEALTISTKEKQRRFIVNLYLVSIGLLVLGCLAYYFYFLPPTWSKRILYAAPLVVASILVVCLGRLGSWFFQKRLNKNSSNLTKLREEKKKIIEKVMDTETYKVALEILNRFGDKTNGLKSQSNTGGKNSLKPPTNHSINNHNVPKPFPAITINQSPVPSTIINRNLIHTRNRISQSPQISILDKSSLSTTQVAAPSTPLSTNPSRSHASPYTSAPNYQLQYRTQVKTPFPIINQNEKNIFDKILDFLIGDGQSSQYGMVCKECYGHNGMVSLEDYEYSAFRCAFCKVLNPAKKIRPKAPAIENVGSTIPTNSSTSSSERDSGSETEEMNRSPMAAPLSCSTDNSQEQPSEASKEPCVDDKPSNSQEEKEDTVKFVILISNEVKSAPILWFVCKLFVFLADQINEKKMFNSQISISSEP</sequence>
<dbReference type="GO" id="GO:1903373">
    <property type="term" value="P:positive regulation of endoplasmic reticulum tubular network organization"/>
    <property type="evidence" value="ECO:0007669"/>
    <property type="project" value="UniProtKB-UniRule"/>
</dbReference>
<keyword evidence="2" id="KW-0863">Zinc-finger</keyword>
<evidence type="ECO:0000256" key="3">
    <source>
        <dbReference type="SAM" id="Coils"/>
    </source>
</evidence>
<comment type="subcellular location">
    <subcellularLocation>
        <location evidence="2">Endoplasmic reticulum membrane</location>
        <topology evidence="2">Multi-pass membrane protein</topology>
    </subcellularLocation>
</comment>
<dbReference type="PANTHER" id="PTHR22166">
    <property type="entry name" value="ENDOPLASMIC RETICULUM JUNCTION FORMATION PROTEIN LUNAPARK"/>
    <property type="match status" value="1"/>
</dbReference>
<dbReference type="Pfam" id="PF10058">
    <property type="entry name" value="Zn_ribbon_10"/>
    <property type="match status" value="1"/>
</dbReference>
<keyword evidence="2" id="KW-0256">Endoplasmic reticulum</keyword>
<evidence type="ECO:0000256" key="2">
    <source>
        <dbReference type="RuleBase" id="RU367073"/>
    </source>
</evidence>
<keyword evidence="7" id="KW-1185">Reference proteome</keyword>
<feature type="compositionally biased region" description="Polar residues" evidence="4">
    <location>
        <begin position="400"/>
        <end position="412"/>
    </location>
</feature>
<evidence type="ECO:0000259" key="5">
    <source>
        <dbReference type="Pfam" id="PF10058"/>
    </source>
</evidence>
<comment type="domain">
    <text evidence="2">The C4-type zinc finger motif is necessary both for its ER three-way tubular junction localization and formation.</text>
</comment>
<dbReference type="GO" id="GO:0008270">
    <property type="term" value="F:zinc ion binding"/>
    <property type="evidence" value="ECO:0007669"/>
    <property type="project" value="UniProtKB-KW"/>
</dbReference>
<dbReference type="InterPro" id="IPR040115">
    <property type="entry name" value="Lnp"/>
</dbReference>
<proteinExistence type="inferred from homology"/>
<gene>
    <name evidence="6" type="primary">lnpkb_0</name>
    <name evidence="6" type="ORF">Bhyg_07136</name>
</gene>
<comment type="caution">
    <text evidence="6">The sequence shown here is derived from an EMBL/GenBank/DDBJ whole genome shotgun (WGS) entry which is preliminary data.</text>
</comment>
<feature type="compositionally biased region" description="Low complexity" evidence="4">
    <location>
        <begin position="368"/>
        <end position="378"/>
    </location>
</feature>
<dbReference type="Proteomes" id="UP001151699">
    <property type="component" value="Chromosome B"/>
</dbReference>
<reference evidence="6" key="1">
    <citation type="submission" date="2022-07" db="EMBL/GenBank/DDBJ databases">
        <authorList>
            <person name="Trinca V."/>
            <person name="Uliana J.V.C."/>
            <person name="Torres T.T."/>
            <person name="Ward R.J."/>
            <person name="Monesi N."/>
        </authorList>
    </citation>
    <scope>NUCLEOTIDE SEQUENCE</scope>
    <source>
        <strain evidence="6">HSMRA1968</strain>
        <tissue evidence="6">Whole embryos</tissue>
    </source>
</reference>
<keyword evidence="2" id="KW-0862">Zinc</keyword>
<keyword evidence="2" id="KW-0472">Membrane</keyword>
<evidence type="ECO:0000313" key="6">
    <source>
        <dbReference type="EMBL" id="KAJ6642189.1"/>
    </source>
</evidence>
<keyword evidence="3" id="KW-0175">Coiled coil</keyword>
<feature type="coiled-coil region" evidence="3">
    <location>
        <begin position="18"/>
        <end position="72"/>
    </location>
</feature>
<dbReference type="EMBL" id="WJQU01000002">
    <property type="protein sequence ID" value="KAJ6642189.1"/>
    <property type="molecule type" value="Genomic_DNA"/>
</dbReference>
<feature type="transmembrane region" description="Helical" evidence="2">
    <location>
        <begin position="76"/>
        <end position="98"/>
    </location>
</feature>
<keyword evidence="2" id="KW-1133">Transmembrane helix</keyword>
<feature type="region of interest" description="Disordered" evidence="4">
    <location>
        <begin position="178"/>
        <end position="212"/>
    </location>
</feature>
<evidence type="ECO:0000256" key="4">
    <source>
        <dbReference type="SAM" id="MobiDB-lite"/>
    </source>
</evidence>
<protein>
    <recommendedName>
        <fullName evidence="2">Endoplasmic reticulum junction formation protein lunapark</fullName>
    </recommendedName>
</protein>
<dbReference type="GO" id="GO:0098826">
    <property type="term" value="C:endoplasmic reticulum tubular network membrane"/>
    <property type="evidence" value="ECO:0007669"/>
    <property type="project" value="UniProtKB-UniRule"/>
</dbReference>
<keyword evidence="2" id="KW-0812">Transmembrane</keyword>
<dbReference type="GO" id="GO:0071788">
    <property type="term" value="P:endoplasmic reticulum tubular network maintenance"/>
    <property type="evidence" value="ECO:0007669"/>
    <property type="project" value="UniProtKB-UniRule"/>
</dbReference>
<evidence type="ECO:0000256" key="1">
    <source>
        <dbReference type="ARBA" id="ARBA00009940"/>
    </source>
</evidence>
<dbReference type="InterPro" id="IPR019273">
    <property type="entry name" value="Lunapark_Znf"/>
</dbReference>
<dbReference type="OrthoDB" id="3169036at2759"/>
<keyword evidence="2" id="KW-0479">Metal-binding</keyword>
<feature type="compositionally biased region" description="Basic and acidic residues" evidence="4">
    <location>
        <begin position="413"/>
        <end position="423"/>
    </location>
</feature>
<name>A0A9Q0N406_9DIPT</name>